<dbReference type="CDD" id="cd17324">
    <property type="entry name" value="MFS_NepI_like"/>
    <property type="match status" value="1"/>
</dbReference>
<dbReference type="STRING" id="29495.EA26_13975"/>
<evidence type="ECO:0000313" key="8">
    <source>
        <dbReference type="EMBL" id="KGK12363.1"/>
    </source>
</evidence>
<accession>A0A099LVW3</accession>
<sequence>MPLALLALTLSAFAIGTTEFVIVGLIPTMAADLAVSIPSAGFLVSLYALGVAIGAPILTALSGKWNRKYVLLAVMSLFVIGNLLAWQAPGYNTLILARILTGLAHGVFFSIGSTIATGLVPREKAASAIALMFTGLTVALVTGVPLGTYIGQTFGWQATFLIVALLGLIALIGSAILVPNNLKQPAAAKFSSQLRVLTQPRLLLVYAITALGYGGTFTAFTFLAPILQQEAGFSASAISIIMLVYGVSVAIGNLWGGKMADKMGPVKALTIIFTGLAAILVVFNFTAVQPMAAVATILLWGAFAFGNVPGLQVYVVKLAEQYAPDAVDVASGLNIAAFNVGIALGSWGGGVIVAKAGLMHTPWVGALIVLLALALTRLSGRLDKRSDGAWGKEAALVK</sequence>
<feature type="transmembrane region" description="Helical" evidence="6">
    <location>
        <begin position="293"/>
        <end position="315"/>
    </location>
</feature>
<keyword evidence="2" id="KW-1003">Cell membrane</keyword>
<feature type="transmembrane region" description="Helical" evidence="6">
    <location>
        <begin position="203"/>
        <end position="227"/>
    </location>
</feature>
<keyword evidence="3 6" id="KW-0812">Transmembrane</keyword>
<dbReference type="InterPro" id="IPR001958">
    <property type="entry name" value="Tet-R_TetA/multi-R_MdtG-like"/>
</dbReference>
<keyword evidence="9" id="KW-1185">Reference proteome</keyword>
<evidence type="ECO:0000256" key="5">
    <source>
        <dbReference type="ARBA" id="ARBA00023136"/>
    </source>
</evidence>
<organism evidence="8 9">
    <name type="scientific">Vibrio navarrensis</name>
    <dbReference type="NCBI Taxonomy" id="29495"/>
    <lineage>
        <taxon>Bacteria</taxon>
        <taxon>Pseudomonadati</taxon>
        <taxon>Pseudomonadota</taxon>
        <taxon>Gammaproteobacteria</taxon>
        <taxon>Vibrionales</taxon>
        <taxon>Vibrionaceae</taxon>
        <taxon>Vibrio</taxon>
    </lineage>
</organism>
<evidence type="ECO:0000256" key="2">
    <source>
        <dbReference type="ARBA" id="ARBA00022475"/>
    </source>
</evidence>
<name>A0A099LVW3_9VIBR</name>
<feature type="transmembrane region" description="Helical" evidence="6">
    <location>
        <begin position="233"/>
        <end position="256"/>
    </location>
</feature>
<dbReference type="AlphaFoldDB" id="A0A099LVW3"/>
<dbReference type="InterPro" id="IPR011701">
    <property type="entry name" value="MFS"/>
</dbReference>
<dbReference type="RefSeq" id="WP_039428457.1">
    <property type="nucleotide sequence ID" value="NZ_CP061844.1"/>
</dbReference>
<dbReference type="eggNOG" id="COG2814">
    <property type="taxonomic scope" value="Bacteria"/>
</dbReference>
<feature type="transmembrane region" description="Helical" evidence="6">
    <location>
        <begin position="268"/>
        <end position="287"/>
    </location>
</feature>
<keyword evidence="5 6" id="KW-0472">Membrane</keyword>
<protein>
    <submittedName>
        <fullName evidence="8">MFS sugar transporter</fullName>
    </submittedName>
</protein>
<dbReference type="Proteomes" id="UP000029994">
    <property type="component" value="Unassembled WGS sequence"/>
</dbReference>
<feature type="domain" description="Major facilitator superfamily (MFS) profile" evidence="7">
    <location>
        <begin position="4"/>
        <end position="384"/>
    </location>
</feature>
<feature type="transmembrane region" description="Helical" evidence="6">
    <location>
        <begin position="335"/>
        <end position="354"/>
    </location>
</feature>
<feature type="transmembrane region" description="Helical" evidence="6">
    <location>
        <begin position="95"/>
        <end position="116"/>
    </location>
</feature>
<comment type="subcellular location">
    <subcellularLocation>
        <location evidence="1">Cell membrane</location>
        <topology evidence="1">Multi-pass membrane protein</topology>
    </subcellularLocation>
</comment>
<evidence type="ECO:0000313" key="9">
    <source>
        <dbReference type="Proteomes" id="UP000029994"/>
    </source>
</evidence>
<dbReference type="GO" id="GO:0005886">
    <property type="term" value="C:plasma membrane"/>
    <property type="evidence" value="ECO:0007669"/>
    <property type="project" value="UniProtKB-SubCell"/>
</dbReference>
<evidence type="ECO:0000256" key="3">
    <source>
        <dbReference type="ARBA" id="ARBA00022692"/>
    </source>
</evidence>
<evidence type="ECO:0000256" key="1">
    <source>
        <dbReference type="ARBA" id="ARBA00004651"/>
    </source>
</evidence>
<keyword evidence="8" id="KW-0762">Sugar transport</keyword>
<comment type="caution">
    <text evidence="8">The sequence shown here is derived from an EMBL/GenBank/DDBJ whole genome shotgun (WGS) entry which is preliminary data.</text>
</comment>
<dbReference type="InterPro" id="IPR050189">
    <property type="entry name" value="MFS_Efflux_Transporters"/>
</dbReference>
<evidence type="ECO:0000256" key="4">
    <source>
        <dbReference type="ARBA" id="ARBA00022989"/>
    </source>
</evidence>
<feature type="transmembrane region" description="Helical" evidence="6">
    <location>
        <begin position="70"/>
        <end position="89"/>
    </location>
</feature>
<dbReference type="PROSITE" id="PS50850">
    <property type="entry name" value="MFS"/>
    <property type="match status" value="1"/>
</dbReference>
<dbReference type="Gene3D" id="1.20.1250.20">
    <property type="entry name" value="MFS general substrate transporter like domains"/>
    <property type="match status" value="1"/>
</dbReference>
<evidence type="ECO:0000259" key="7">
    <source>
        <dbReference type="PROSITE" id="PS50850"/>
    </source>
</evidence>
<feature type="transmembrane region" description="Helical" evidence="6">
    <location>
        <begin position="156"/>
        <end position="182"/>
    </location>
</feature>
<dbReference type="GeneID" id="43684260"/>
<reference evidence="8 9" key="1">
    <citation type="submission" date="2014-04" db="EMBL/GenBank/DDBJ databases">
        <title>Genome sequencing of Vibrio navarrensis strains.</title>
        <authorList>
            <person name="Gladney L.M."/>
            <person name="Katz L.S."/>
            <person name="Marino-Ramirez L."/>
            <person name="Jordan I.K."/>
        </authorList>
    </citation>
    <scope>NUCLEOTIDE SEQUENCE [LARGE SCALE GENOMIC DNA]</scope>
    <source>
        <strain evidence="8 9">ATCC 51183</strain>
    </source>
</reference>
<dbReference type="SUPFAM" id="SSF103473">
    <property type="entry name" value="MFS general substrate transporter"/>
    <property type="match status" value="1"/>
</dbReference>
<feature type="transmembrane region" description="Helical" evidence="6">
    <location>
        <begin position="360"/>
        <end position="378"/>
    </location>
</feature>
<keyword evidence="4 6" id="KW-1133">Transmembrane helix</keyword>
<keyword evidence="8" id="KW-0813">Transport</keyword>
<dbReference type="InterPro" id="IPR020846">
    <property type="entry name" value="MFS_dom"/>
</dbReference>
<dbReference type="EMBL" id="JMCG01000001">
    <property type="protein sequence ID" value="KGK12363.1"/>
    <property type="molecule type" value="Genomic_DNA"/>
</dbReference>
<dbReference type="PRINTS" id="PR01035">
    <property type="entry name" value="TCRTETA"/>
</dbReference>
<dbReference type="PANTHER" id="PTHR43124">
    <property type="entry name" value="PURINE EFFLUX PUMP PBUE"/>
    <property type="match status" value="1"/>
</dbReference>
<gene>
    <name evidence="8" type="ORF">EA26_13975</name>
</gene>
<dbReference type="InterPro" id="IPR036259">
    <property type="entry name" value="MFS_trans_sf"/>
</dbReference>
<feature type="transmembrane region" description="Helical" evidence="6">
    <location>
        <begin position="128"/>
        <end position="150"/>
    </location>
</feature>
<dbReference type="Pfam" id="PF07690">
    <property type="entry name" value="MFS_1"/>
    <property type="match status" value="1"/>
</dbReference>
<feature type="transmembrane region" description="Helical" evidence="6">
    <location>
        <begin position="38"/>
        <end position="58"/>
    </location>
</feature>
<proteinExistence type="predicted"/>
<evidence type="ECO:0000256" key="6">
    <source>
        <dbReference type="SAM" id="Phobius"/>
    </source>
</evidence>
<dbReference type="GO" id="GO:0022857">
    <property type="term" value="F:transmembrane transporter activity"/>
    <property type="evidence" value="ECO:0007669"/>
    <property type="project" value="InterPro"/>
</dbReference>
<dbReference type="PANTHER" id="PTHR43124:SF8">
    <property type="entry name" value="INNER MEMBRANE TRANSPORT PROTEIN YDHP"/>
    <property type="match status" value="1"/>
</dbReference>